<evidence type="ECO:0000256" key="8">
    <source>
        <dbReference type="ARBA" id="ARBA00037071"/>
    </source>
</evidence>
<evidence type="ECO:0000259" key="11">
    <source>
        <dbReference type="PROSITE" id="PS50059"/>
    </source>
</evidence>
<comment type="subcellular location">
    <subcellularLocation>
        <location evidence="2">Cytoplasm</location>
    </subcellularLocation>
</comment>
<keyword evidence="13" id="KW-1185">Reference proteome</keyword>
<dbReference type="GO" id="GO:0005737">
    <property type="term" value="C:cytoplasm"/>
    <property type="evidence" value="ECO:0007669"/>
    <property type="project" value="UniProtKB-SubCell"/>
</dbReference>
<dbReference type="InterPro" id="IPR001179">
    <property type="entry name" value="PPIase_FKBP_dom"/>
</dbReference>
<reference evidence="12 13" key="1">
    <citation type="submission" date="2019-05" db="EMBL/GenBank/DDBJ databases">
        <title>Thiomicrorhabdus sediminis sp. nov, a novel sulfur-oxidizing bacterium isolated from coastal sediment.</title>
        <authorList>
            <person name="Liu X."/>
        </authorList>
    </citation>
    <scope>NUCLEOTIDE SEQUENCE [LARGE SCALE GENOMIC DNA]</scope>
    <source>
        <strain evidence="12 13">G1</strain>
    </source>
</reference>
<dbReference type="PROSITE" id="PS50059">
    <property type="entry name" value="FKBP_PPIASE"/>
    <property type="match status" value="1"/>
</dbReference>
<proteinExistence type="inferred from homology"/>
<dbReference type="PANTHER" id="PTHR47861:SF3">
    <property type="entry name" value="FKBP-TYPE PEPTIDYL-PROLYL CIS-TRANS ISOMERASE SLYD"/>
    <property type="match status" value="1"/>
</dbReference>
<evidence type="ECO:0000256" key="9">
    <source>
        <dbReference type="PROSITE-ProRule" id="PRU00277"/>
    </source>
</evidence>
<sequence>MKIADNSVALIHFELSDSNGDLIEKTDNEPMAYLHGHHNLIPGLEKALNGKQAGDEFTITIESEEAYGPVQENLIQDNVPKAMFQGVDNLEVGMRFEAQSAEGFHSVVITDVQENTVTVDGNHEFAGKDLTFAIQVVEVREASAEELEHGHAHGVGGHHH</sequence>
<comment type="function">
    <text evidence="8">Also involved in hydrogenase metallocenter assembly, probably by participating in the nickel insertion step. This function in hydrogenase biosynthesis requires chaperone activity and the presence of the metal-binding domain, but not PPIase activity.</text>
</comment>
<evidence type="ECO:0000313" key="13">
    <source>
        <dbReference type="Proteomes" id="UP000304864"/>
    </source>
</evidence>
<dbReference type="AlphaFoldDB" id="A0A4P9K6X1"/>
<keyword evidence="5 9" id="KW-0697">Rotamase</keyword>
<dbReference type="EMBL" id="CP040602">
    <property type="protein sequence ID" value="QCU90076.1"/>
    <property type="molecule type" value="Genomic_DNA"/>
</dbReference>
<gene>
    <name evidence="12" type="ORF">FE785_05225</name>
</gene>
<evidence type="ECO:0000256" key="2">
    <source>
        <dbReference type="ARBA" id="ARBA00004496"/>
    </source>
</evidence>
<dbReference type="InterPro" id="IPR046357">
    <property type="entry name" value="PPIase_dom_sf"/>
</dbReference>
<dbReference type="PANTHER" id="PTHR47861">
    <property type="entry name" value="FKBP-TYPE PEPTIDYL-PROLYL CIS-TRANS ISOMERASE SLYD"/>
    <property type="match status" value="1"/>
</dbReference>
<evidence type="ECO:0000256" key="4">
    <source>
        <dbReference type="ARBA" id="ARBA00022490"/>
    </source>
</evidence>
<dbReference type="GO" id="GO:0042026">
    <property type="term" value="P:protein refolding"/>
    <property type="evidence" value="ECO:0007669"/>
    <property type="project" value="UniProtKB-ARBA"/>
</dbReference>
<dbReference type="EC" id="5.2.1.8" evidence="10"/>
<dbReference type="RefSeq" id="WP_138564753.1">
    <property type="nucleotide sequence ID" value="NZ_CP040602.1"/>
</dbReference>
<name>A0A4P9K6X1_9GAMM</name>
<evidence type="ECO:0000313" key="12">
    <source>
        <dbReference type="EMBL" id="QCU90076.1"/>
    </source>
</evidence>
<evidence type="ECO:0000256" key="3">
    <source>
        <dbReference type="ARBA" id="ARBA00006577"/>
    </source>
</evidence>
<dbReference type="OrthoDB" id="9808891at2"/>
<organism evidence="12 13">
    <name type="scientific">Thiomicrorhabdus sediminis</name>
    <dbReference type="NCBI Taxonomy" id="2580412"/>
    <lineage>
        <taxon>Bacteria</taxon>
        <taxon>Pseudomonadati</taxon>
        <taxon>Pseudomonadota</taxon>
        <taxon>Gammaproteobacteria</taxon>
        <taxon>Thiotrichales</taxon>
        <taxon>Piscirickettsiaceae</taxon>
        <taxon>Thiomicrorhabdus</taxon>
    </lineage>
</organism>
<evidence type="ECO:0000256" key="1">
    <source>
        <dbReference type="ARBA" id="ARBA00000971"/>
    </source>
</evidence>
<keyword evidence="6" id="KW-0143">Chaperone</keyword>
<dbReference type="SUPFAM" id="SSF54534">
    <property type="entry name" value="FKBP-like"/>
    <property type="match status" value="1"/>
</dbReference>
<comment type="similarity">
    <text evidence="3 10">Belongs to the FKBP-type PPIase family.</text>
</comment>
<dbReference type="Proteomes" id="UP000304864">
    <property type="component" value="Chromosome"/>
</dbReference>
<dbReference type="Gene3D" id="3.10.50.40">
    <property type="match status" value="1"/>
</dbReference>
<accession>A0A4P9K6X1</accession>
<comment type="catalytic activity">
    <reaction evidence="1 9 10">
        <text>[protein]-peptidylproline (omega=180) = [protein]-peptidylproline (omega=0)</text>
        <dbReference type="Rhea" id="RHEA:16237"/>
        <dbReference type="Rhea" id="RHEA-COMP:10747"/>
        <dbReference type="Rhea" id="RHEA-COMP:10748"/>
        <dbReference type="ChEBI" id="CHEBI:83833"/>
        <dbReference type="ChEBI" id="CHEBI:83834"/>
        <dbReference type="EC" id="5.2.1.8"/>
    </reaction>
</comment>
<keyword evidence="7 9" id="KW-0413">Isomerase</keyword>
<evidence type="ECO:0000256" key="10">
    <source>
        <dbReference type="RuleBase" id="RU003915"/>
    </source>
</evidence>
<keyword evidence="4" id="KW-0963">Cytoplasm</keyword>
<dbReference type="GO" id="GO:0003755">
    <property type="term" value="F:peptidyl-prolyl cis-trans isomerase activity"/>
    <property type="evidence" value="ECO:0007669"/>
    <property type="project" value="UniProtKB-UniRule"/>
</dbReference>
<protein>
    <recommendedName>
        <fullName evidence="10">Peptidyl-prolyl cis-trans isomerase</fullName>
        <ecNumber evidence="10">5.2.1.8</ecNumber>
    </recommendedName>
</protein>
<dbReference type="Pfam" id="PF00254">
    <property type="entry name" value="FKBP_C"/>
    <property type="match status" value="1"/>
</dbReference>
<evidence type="ECO:0000256" key="7">
    <source>
        <dbReference type="ARBA" id="ARBA00023235"/>
    </source>
</evidence>
<evidence type="ECO:0000256" key="5">
    <source>
        <dbReference type="ARBA" id="ARBA00023110"/>
    </source>
</evidence>
<feature type="domain" description="PPIase FKBP-type" evidence="11">
    <location>
        <begin position="6"/>
        <end position="80"/>
    </location>
</feature>
<evidence type="ECO:0000256" key="6">
    <source>
        <dbReference type="ARBA" id="ARBA00023186"/>
    </source>
</evidence>
<dbReference type="KEGG" id="thig:FE785_05225"/>